<dbReference type="EMBL" id="KN837114">
    <property type="protein sequence ID" value="KIJ44962.1"/>
    <property type="molecule type" value="Genomic_DNA"/>
</dbReference>
<reference evidence="1 2" key="1">
    <citation type="submission" date="2014-06" db="EMBL/GenBank/DDBJ databases">
        <title>Evolutionary Origins and Diversification of the Mycorrhizal Mutualists.</title>
        <authorList>
            <consortium name="DOE Joint Genome Institute"/>
            <consortium name="Mycorrhizal Genomics Consortium"/>
            <person name="Kohler A."/>
            <person name="Kuo A."/>
            <person name="Nagy L.G."/>
            <person name="Floudas D."/>
            <person name="Copeland A."/>
            <person name="Barry K.W."/>
            <person name="Cichocki N."/>
            <person name="Veneault-Fourrey C."/>
            <person name="LaButti K."/>
            <person name="Lindquist E.A."/>
            <person name="Lipzen A."/>
            <person name="Lundell T."/>
            <person name="Morin E."/>
            <person name="Murat C."/>
            <person name="Riley R."/>
            <person name="Ohm R."/>
            <person name="Sun H."/>
            <person name="Tunlid A."/>
            <person name="Henrissat B."/>
            <person name="Grigoriev I.V."/>
            <person name="Hibbett D.S."/>
            <person name="Martin F."/>
        </authorList>
    </citation>
    <scope>NUCLEOTIDE SEQUENCE [LARGE SCALE GENOMIC DNA]</scope>
    <source>
        <strain evidence="1 2">SS14</strain>
    </source>
</reference>
<gene>
    <name evidence="1" type="ORF">M422DRAFT_251589</name>
</gene>
<evidence type="ECO:0000313" key="1">
    <source>
        <dbReference type="EMBL" id="KIJ44962.1"/>
    </source>
</evidence>
<dbReference type="AlphaFoldDB" id="A0A0C9VRF6"/>
<evidence type="ECO:0000313" key="2">
    <source>
        <dbReference type="Proteomes" id="UP000054279"/>
    </source>
</evidence>
<accession>A0A0C9VRF6</accession>
<protein>
    <submittedName>
        <fullName evidence="1">Uncharacterized protein</fullName>
    </submittedName>
</protein>
<dbReference type="HOGENOM" id="CLU_1971901_0_0_1"/>
<sequence>MVIFQRPEAAADEVSARNPQPSQAVWSAWEEDVWEEPAGFPQSLRPSDWEYFHRHAWRVRSLEWIEDTESDDSITGRDHLIEITRVRPRLALLPSHRRLAVNAENMDYITLFLHPTLEELEMEFIAS</sequence>
<name>A0A0C9VRF6_SPHS4</name>
<proteinExistence type="predicted"/>
<organism evidence="1 2">
    <name type="scientific">Sphaerobolus stellatus (strain SS14)</name>
    <dbReference type="NCBI Taxonomy" id="990650"/>
    <lineage>
        <taxon>Eukaryota</taxon>
        <taxon>Fungi</taxon>
        <taxon>Dikarya</taxon>
        <taxon>Basidiomycota</taxon>
        <taxon>Agaricomycotina</taxon>
        <taxon>Agaricomycetes</taxon>
        <taxon>Phallomycetidae</taxon>
        <taxon>Geastrales</taxon>
        <taxon>Sphaerobolaceae</taxon>
        <taxon>Sphaerobolus</taxon>
    </lineage>
</organism>
<dbReference type="Proteomes" id="UP000054279">
    <property type="component" value="Unassembled WGS sequence"/>
</dbReference>
<keyword evidence="2" id="KW-1185">Reference proteome</keyword>